<reference evidence="2 3" key="1">
    <citation type="submission" date="2017-03" db="EMBL/GenBank/DDBJ databases">
        <authorList>
            <person name="Afonso C.L."/>
            <person name="Miller P.J."/>
            <person name="Scott M.A."/>
            <person name="Spackman E."/>
            <person name="Goraichik I."/>
            <person name="Dimitrov K.M."/>
            <person name="Suarez D.L."/>
            <person name="Swayne D.E."/>
        </authorList>
    </citation>
    <scope>NUCLEOTIDE SEQUENCE [LARGE SCALE GENOMIC DNA]</scope>
    <source>
        <strain evidence="2 3">CECT 7971</strain>
    </source>
</reference>
<accession>A0A1Y5RBK8</accession>
<protein>
    <recommendedName>
        <fullName evidence="4">DUF465 domain-containing protein</fullName>
    </recommendedName>
</protein>
<keyword evidence="1" id="KW-0175">Coiled coil</keyword>
<gene>
    <name evidence="2" type="ORF">PAM7971_00121</name>
</gene>
<dbReference type="Pfam" id="PF04325">
    <property type="entry name" value="DUF465"/>
    <property type="match status" value="1"/>
</dbReference>
<dbReference type="OrthoDB" id="7869924at2"/>
<evidence type="ECO:0008006" key="4">
    <source>
        <dbReference type="Google" id="ProtNLM"/>
    </source>
</evidence>
<sequence>MNTSSRLDLKEVLRIELAVLKREHGDLDEAIDAIQAKPMPDALRLQRMKRQKLSLKDRIAQIEDQITPDIIA</sequence>
<dbReference type="InterPro" id="IPR038444">
    <property type="entry name" value="DUF465_sf"/>
</dbReference>
<keyword evidence="3" id="KW-1185">Reference proteome</keyword>
<evidence type="ECO:0000313" key="2">
    <source>
        <dbReference type="EMBL" id="SLN12471.1"/>
    </source>
</evidence>
<dbReference type="AlphaFoldDB" id="A0A1Y5RBK8"/>
<evidence type="ECO:0000256" key="1">
    <source>
        <dbReference type="SAM" id="Coils"/>
    </source>
</evidence>
<dbReference type="Gene3D" id="6.10.280.50">
    <property type="match status" value="1"/>
</dbReference>
<dbReference type="STRING" id="658057.SAMN04488032_101526"/>
<organism evidence="2 3">
    <name type="scientific">Pacificibacter marinus</name>
    <dbReference type="NCBI Taxonomy" id="658057"/>
    <lineage>
        <taxon>Bacteria</taxon>
        <taxon>Pseudomonadati</taxon>
        <taxon>Pseudomonadota</taxon>
        <taxon>Alphaproteobacteria</taxon>
        <taxon>Rhodobacterales</taxon>
        <taxon>Roseobacteraceae</taxon>
        <taxon>Pacificibacter</taxon>
    </lineage>
</organism>
<dbReference type="RefSeq" id="WP_085847541.1">
    <property type="nucleotide sequence ID" value="NZ_FNZV01000001.1"/>
</dbReference>
<dbReference type="EMBL" id="FWFW01000001">
    <property type="protein sequence ID" value="SLN12471.1"/>
    <property type="molecule type" value="Genomic_DNA"/>
</dbReference>
<name>A0A1Y5RBK8_9RHOB</name>
<evidence type="ECO:0000313" key="3">
    <source>
        <dbReference type="Proteomes" id="UP000193307"/>
    </source>
</evidence>
<dbReference type="Proteomes" id="UP000193307">
    <property type="component" value="Unassembled WGS sequence"/>
</dbReference>
<proteinExistence type="predicted"/>
<dbReference type="InterPro" id="IPR007420">
    <property type="entry name" value="DUF465"/>
</dbReference>
<feature type="coiled-coil region" evidence="1">
    <location>
        <begin position="17"/>
        <end position="65"/>
    </location>
</feature>